<keyword evidence="11" id="KW-0464">Manganese</keyword>
<feature type="non-terminal residue" evidence="14">
    <location>
        <position position="1"/>
    </location>
</feature>
<comment type="subunit">
    <text evidence="4">Homodimer.</text>
</comment>
<dbReference type="InterPro" id="IPR004439">
    <property type="entry name" value="Isocitrate_DH_NADP_dimer_prok"/>
</dbReference>
<evidence type="ECO:0000256" key="2">
    <source>
        <dbReference type="ARBA" id="ARBA00001946"/>
    </source>
</evidence>
<dbReference type="GO" id="GO:0006099">
    <property type="term" value="P:tricarboxylic acid cycle"/>
    <property type="evidence" value="ECO:0007669"/>
    <property type="project" value="UniProtKB-KW"/>
</dbReference>
<name>A0A5U8FL06_SALER</name>
<comment type="cofactor">
    <cofactor evidence="1">
        <name>Mn(2+)</name>
        <dbReference type="ChEBI" id="CHEBI:29035"/>
    </cofactor>
</comment>
<gene>
    <name evidence="14" type="ORF">B9796_23180</name>
    <name evidence="13" type="ORF">B9797_23230</name>
</gene>
<dbReference type="PANTHER" id="PTHR43504:SF1">
    <property type="entry name" value="ISOCITRATE DEHYDROGENASE [NADP]"/>
    <property type="match status" value="1"/>
</dbReference>
<keyword evidence="7" id="KW-0479">Metal-binding</keyword>
<dbReference type="GO" id="GO:0004450">
    <property type="term" value="F:isocitrate dehydrogenase (NADP+) activity"/>
    <property type="evidence" value="ECO:0007669"/>
    <property type="project" value="UniProtKB-EC"/>
</dbReference>
<evidence type="ECO:0000256" key="9">
    <source>
        <dbReference type="ARBA" id="ARBA00022857"/>
    </source>
</evidence>
<evidence type="ECO:0000313" key="14">
    <source>
        <dbReference type="EMBL" id="EBR7792299.1"/>
    </source>
</evidence>
<evidence type="ECO:0000256" key="1">
    <source>
        <dbReference type="ARBA" id="ARBA00001936"/>
    </source>
</evidence>
<comment type="similarity">
    <text evidence="3">Belongs to the isocitrate and isopropylmalate dehydrogenases family.</text>
</comment>
<feature type="binding site" evidence="12">
    <location>
        <position position="30"/>
    </location>
    <ligand>
        <name>NADP(+)</name>
        <dbReference type="ChEBI" id="CHEBI:58349"/>
    </ligand>
</feature>
<keyword evidence="10" id="KW-0560">Oxidoreductase</keyword>
<feature type="binding site" evidence="12">
    <location>
        <position position="26"/>
    </location>
    <ligand>
        <name>NADP(+)</name>
        <dbReference type="ChEBI" id="CHEBI:58349"/>
    </ligand>
</feature>
<dbReference type="GO" id="GO:0046872">
    <property type="term" value="F:metal ion binding"/>
    <property type="evidence" value="ECO:0007669"/>
    <property type="project" value="UniProtKB-KW"/>
</dbReference>
<evidence type="ECO:0000256" key="8">
    <source>
        <dbReference type="ARBA" id="ARBA00022842"/>
    </source>
</evidence>
<evidence type="ECO:0000256" key="5">
    <source>
        <dbReference type="ARBA" id="ARBA00013013"/>
    </source>
</evidence>
<dbReference type="PANTHER" id="PTHR43504">
    <property type="entry name" value="ISOCITRATE DEHYDROGENASE [NADP]"/>
    <property type="match status" value="1"/>
</dbReference>
<evidence type="ECO:0000256" key="12">
    <source>
        <dbReference type="PIRSR" id="PIRSR604439-2"/>
    </source>
</evidence>
<comment type="caution">
    <text evidence="14">The sequence shown here is derived from an EMBL/GenBank/DDBJ whole genome shotgun (WGS) entry which is preliminary data.</text>
</comment>
<evidence type="ECO:0000313" key="13">
    <source>
        <dbReference type="EMBL" id="EBR7752163.1"/>
    </source>
</evidence>
<evidence type="ECO:0000256" key="4">
    <source>
        <dbReference type="ARBA" id="ARBA00011738"/>
    </source>
</evidence>
<dbReference type="SUPFAM" id="SSF53659">
    <property type="entry name" value="Isocitrate/Isopropylmalate dehydrogenase-like"/>
    <property type="match status" value="1"/>
</dbReference>
<keyword evidence="9 12" id="KW-0521">NADP</keyword>
<evidence type="ECO:0000256" key="7">
    <source>
        <dbReference type="ARBA" id="ARBA00022723"/>
    </source>
</evidence>
<dbReference type="EMBL" id="AAGTJX010000030">
    <property type="protein sequence ID" value="EBR7752163.1"/>
    <property type="molecule type" value="Genomic_DNA"/>
</dbReference>
<evidence type="ECO:0000256" key="10">
    <source>
        <dbReference type="ARBA" id="ARBA00023002"/>
    </source>
</evidence>
<sequence>HMQWFEAADLIVKGMEGAIAAKTVTYDFERLMEGANLLKCSEFGDAIIANM</sequence>
<proteinExistence type="inferred from homology"/>
<protein>
    <recommendedName>
        <fullName evidence="5">isocitrate dehydrogenase (NADP(+))</fullName>
        <ecNumber evidence="5">1.1.1.42</ecNumber>
    </recommendedName>
</protein>
<reference evidence="14" key="1">
    <citation type="submission" date="2018-07" db="EMBL/GenBank/DDBJ databases">
        <authorList>
            <consortium name="GenomeTrakr network: Whole genome sequencing for foodborne pathogen traceback"/>
        </authorList>
    </citation>
    <scope>NUCLEOTIDE SEQUENCE</scope>
    <source>
        <strain evidence="13">CNSV-T3-MD10-10-RV-C</strain>
        <strain evidence="14">CNSV-T3-MD10-10-RV-D</strain>
    </source>
</reference>
<accession>A0A5U8FL06</accession>
<dbReference type="EMBL" id="AAGTJB010000040">
    <property type="protein sequence ID" value="EBR7792299.1"/>
    <property type="molecule type" value="Genomic_DNA"/>
</dbReference>
<comment type="cofactor">
    <cofactor evidence="2">
        <name>Mg(2+)</name>
        <dbReference type="ChEBI" id="CHEBI:18420"/>
    </cofactor>
</comment>
<evidence type="ECO:0000256" key="3">
    <source>
        <dbReference type="ARBA" id="ARBA00007769"/>
    </source>
</evidence>
<dbReference type="Gene3D" id="3.40.718.10">
    <property type="entry name" value="Isopropylmalate Dehydrogenase"/>
    <property type="match status" value="1"/>
</dbReference>
<keyword evidence="6" id="KW-0816">Tricarboxylic acid cycle</keyword>
<keyword evidence="8" id="KW-0460">Magnesium</keyword>
<evidence type="ECO:0000256" key="6">
    <source>
        <dbReference type="ARBA" id="ARBA00022532"/>
    </source>
</evidence>
<dbReference type="EC" id="1.1.1.42" evidence="5"/>
<evidence type="ECO:0000256" key="11">
    <source>
        <dbReference type="ARBA" id="ARBA00023211"/>
    </source>
</evidence>
<dbReference type="AlphaFoldDB" id="A0A5U8FL06"/>
<organism evidence="14">
    <name type="scientific">Salmonella enterica</name>
    <name type="common">Salmonella choleraesuis</name>
    <dbReference type="NCBI Taxonomy" id="28901"/>
    <lineage>
        <taxon>Bacteria</taxon>
        <taxon>Pseudomonadati</taxon>
        <taxon>Pseudomonadota</taxon>
        <taxon>Gammaproteobacteria</taxon>
        <taxon>Enterobacterales</taxon>
        <taxon>Enterobacteriaceae</taxon>
        <taxon>Salmonella</taxon>
    </lineage>
</organism>